<dbReference type="PANTHER" id="PTHR43849">
    <property type="entry name" value="BLL3936 PROTEIN"/>
    <property type="match status" value="1"/>
</dbReference>
<feature type="transmembrane region" description="Helical" evidence="2">
    <location>
        <begin position="129"/>
        <end position="149"/>
    </location>
</feature>
<feature type="transmembrane region" description="Helical" evidence="2">
    <location>
        <begin position="38"/>
        <end position="54"/>
    </location>
</feature>
<keyword evidence="2" id="KW-0812">Transmembrane</keyword>
<organism evidence="4 5">
    <name type="scientific">Nitratireductor indicus C115</name>
    <dbReference type="NCBI Taxonomy" id="1231190"/>
    <lineage>
        <taxon>Bacteria</taxon>
        <taxon>Pseudomonadati</taxon>
        <taxon>Pseudomonadota</taxon>
        <taxon>Alphaproteobacteria</taxon>
        <taxon>Hyphomicrobiales</taxon>
        <taxon>Phyllobacteriaceae</taxon>
        <taxon>Nitratireductor</taxon>
    </lineage>
</organism>
<dbReference type="Pfam" id="PF06808">
    <property type="entry name" value="DctM"/>
    <property type="match status" value="1"/>
</dbReference>
<dbReference type="InterPro" id="IPR011853">
    <property type="entry name" value="TRAP_DctM-Dct_fused"/>
</dbReference>
<feature type="transmembrane region" description="Helical" evidence="2">
    <location>
        <begin position="336"/>
        <end position="354"/>
    </location>
</feature>
<keyword evidence="1" id="KW-0813">Transport</keyword>
<dbReference type="STRING" id="721133.SAMN05216176_10910"/>
<evidence type="ECO:0000313" key="5">
    <source>
        <dbReference type="Proteomes" id="UP000007374"/>
    </source>
</evidence>
<gene>
    <name evidence="4" type="ORF">NA8A_14674</name>
</gene>
<feature type="transmembrane region" description="Helical" evidence="2">
    <location>
        <begin position="66"/>
        <end position="84"/>
    </location>
</feature>
<keyword evidence="2" id="KW-0472">Membrane</keyword>
<proteinExistence type="predicted"/>
<evidence type="ECO:0000313" key="4">
    <source>
        <dbReference type="EMBL" id="EKF41870.1"/>
    </source>
</evidence>
<feature type="domain" description="TRAP C4-dicarboxylate transport system permease DctM subunit" evidence="3">
    <location>
        <begin position="109"/>
        <end position="543"/>
    </location>
</feature>
<dbReference type="eggNOG" id="COG4666">
    <property type="taxonomic scope" value="Bacteria"/>
</dbReference>
<dbReference type="NCBIfam" id="TIGR02123">
    <property type="entry name" value="TRAP_fused"/>
    <property type="match status" value="1"/>
</dbReference>
<feature type="transmembrane region" description="Helical" evidence="2">
    <location>
        <begin position="550"/>
        <end position="569"/>
    </location>
</feature>
<reference evidence="4 5" key="1">
    <citation type="journal article" date="2012" name="J. Bacteriol.">
        <title>Genome Sequence of Nitratireductor indicus Type Strain C115.</title>
        <authorList>
            <person name="Lai Q."/>
            <person name="Li G."/>
            <person name="Yu Z."/>
            <person name="Shao Z."/>
        </authorList>
    </citation>
    <scope>NUCLEOTIDE SEQUENCE [LARGE SCALE GENOMIC DNA]</scope>
    <source>
        <strain evidence="4 5">C115</strain>
    </source>
</reference>
<feature type="transmembrane region" description="Helical" evidence="2">
    <location>
        <begin position="169"/>
        <end position="191"/>
    </location>
</feature>
<feature type="transmembrane region" description="Helical" evidence="2">
    <location>
        <begin position="483"/>
        <end position="507"/>
    </location>
</feature>
<feature type="transmembrane region" description="Helical" evidence="2">
    <location>
        <begin position="420"/>
        <end position="445"/>
    </location>
</feature>
<name>K2NR52_9HYPH</name>
<dbReference type="OrthoDB" id="9759894at2"/>
<keyword evidence="2" id="KW-1133">Transmembrane helix</keyword>
<evidence type="ECO:0000256" key="2">
    <source>
        <dbReference type="SAM" id="Phobius"/>
    </source>
</evidence>
<evidence type="ECO:0000256" key="1">
    <source>
        <dbReference type="RuleBase" id="RU369079"/>
    </source>
</evidence>
<feature type="transmembrane region" description="Helical" evidence="2">
    <location>
        <begin position="294"/>
        <end position="315"/>
    </location>
</feature>
<evidence type="ECO:0000259" key="3">
    <source>
        <dbReference type="Pfam" id="PF06808"/>
    </source>
</evidence>
<dbReference type="RefSeq" id="WP_009451112.1">
    <property type="nucleotide sequence ID" value="NZ_AMSI01000009.1"/>
</dbReference>
<comment type="function">
    <text evidence="1">Part of the tripartite ATP-independent periplasmic (TRAP) transport system.</text>
</comment>
<dbReference type="Proteomes" id="UP000007374">
    <property type="component" value="Unassembled WGS sequence"/>
</dbReference>
<feature type="transmembrane region" description="Helical" evidence="2">
    <location>
        <begin position="576"/>
        <end position="593"/>
    </location>
</feature>
<dbReference type="PATRIC" id="fig|1231190.3.peg.3046"/>
<feature type="transmembrane region" description="Helical" evidence="2">
    <location>
        <begin position="12"/>
        <end position="32"/>
    </location>
</feature>
<keyword evidence="1" id="KW-0997">Cell inner membrane</keyword>
<comment type="subcellular location">
    <subcellularLocation>
        <location evidence="1">Cell inner membrane</location>
        <topology evidence="1">Multi-pass membrane protein</topology>
    </subcellularLocation>
</comment>
<comment type="caution">
    <text evidence="4">The sequence shown here is derived from an EMBL/GenBank/DDBJ whole genome shotgun (WGS) entry which is preliminary data.</text>
</comment>
<protein>
    <submittedName>
        <fullName evidence="4">TRAP transporter, 4TM/12TM fusion protein</fullName>
    </submittedName>
</protein>
<sequence>MRKLTRHWSLVVAVWAALGTIFQLYTAWIGFLPPREQRSLHLFFFLSLAFLLYPARASGRDRDPTLLDIGMMTIALVACFNSYWNAFDFNMRLEGVSPVETKELILGGLMIVVALEAIRRAVTPVLTYMILLAFLYLFTSEYWPGMMNYRNMPYSEIIDIMYLGNDQGMFGTLTGISTSMVAIFIAFGAAVEQLGLGRLFNSLGSRIAGRQVGGPGKVAVITSALFGSISGSATANVFSTGSFTIPMMKRIGYRPNFAGGVETAASVGGQLMPPIMGAGAFVMAEFTNIAYIEIVKAAALGAICYFLMLLITVHLTAKRQGLKGLDEADIPTWRDVLRDAHLVLPIIVLVVMLTMRFSPHMSALGSIIATVLVACLRRHTFPTPAIIWNMLVSAGFNTVIVALACLGAGMIVAALTVTGLVISIGGLITSLAHGSLVMAGILIMFTTLMMGMGLPTTAAYVITASISTPILTAEFGVPTLSAHLFVFYFAILADATPPVSIASYAAASISGGSPLATGVHAIRMAVAGFIVAFSFLFSPGLLMTGTISDTIGQGILVIGSLIAIAAGFTGYLRDRLVLPLRVVACVGGASIALSHNLDMAVRIGGLAVLLALLVAVPRFWQAPVPGKPEEASR</sequence>
<accession>K2NR52</accession>
<dbReference type="EMBL" id="AMSI01000009">
    <property type="protein sequence ID" value="EKF41870.1"/>
    <property type="molecule type" value="Genomic_DNA"/>
</dbReference>
<feature type="transmembrane region" description="Helical" evidence="2">
    <location>
        <begin position="388"/>
        <end position="414"/>
    </location>
</feature>
<feature type="transmembrane region" description="Helical" evidence="2">
    <location>
        <begin position="257"/>
        <end position="282"/>
    </location>
</feature>
<dbReference type="InterPro" id="IPR010656">
    <property type="entry name" value="DctM"/>
</dbReference>
<keyword evidence="1" id="KW-1003">Cell membrane</keyword>
<feature type="transmembrane region" description="Helical" evidence="2">
    <location>
        <begin position="519"/>
        <end position="538"/>
    </location>
</feature>
<keyword evidence="5" id="KW-1185">Reference proteome</keyword>
<dbReference type="GO" id="GO:0005886">
    <property type="term" value="C:plasma membrane"/>
    <property type="evidence" value="ECO:0007669"/>
    <property type="project" value="UniProtKB-SubCell"/>
</dbReference>
<dbReference type="AlphaFoldDB" id="K2NR52"/>
<dbReference type="PANTHER" id="PTHR43849:SF2">
    <property type="entry name" value="BLL3936 PROTEIN"/>
    <property type="match status" value="1"/>
</dbReference>
<feature type="transmembrane region" description="Helical" evidence="2">
    <location>
        <begin position="599"/>
        <end position="620"/>
    </location>
</feature>
<dbReference type="GO" id="GO:0022857">
    <property type="term" value="F:transmembrane transporter activity"/>
    <property type="evidence" value="ECO:0007669"/>
    <property type="project" value="UniProtKB-UniRule"/>
</dbReference>